<dbReference type="Gene3D" id="1.25.10.10">
    <property type="entry name" value="Leucine-rich Repeat Variant"/>
    <property type="match status" value="1"/>
</dbReference>
<dbReference type="InterPro" id="IPR011989">
    <property type="entry name" value="ARM-like"/>
</dbReference>
<accession>A0A835YZ11</accession>
<dbReference type="EMBL" id="JAFCMP010000490">
    <property type="protein sequence ID" value="KAG5179193.1"/>
    <property type="molecule type" value="Genomic_DNA"/>
</dbReference>
<dbReference type="AlphaFoldDB" id="A0A835YZ11"/>
<evidence type="ECO:0000313" key="2">
    <source>
        <dbReference type="Proteomes" id="UP000664859"/>
    </source>
</evidence>
<organism evidence="1 2">
    <name type="scientific">Tribonema minus</name>
    <dbReference type="NCBI Taxonomy" id="303371"/>
    <lineage>
        <taxon>Eukaryota</taxon>
        <taxon>Sar</taxon>
        <taxon>Stramenopiles</taxon>
        <taxon>Ochrophyta</taxon>
        <taxon>PX clade</taxon>
        <taxon>Xanthophyceae</taxon>
        <taxon>Tribonematales</taxon>
        <taxon>Tribonemataceae</taxon>
        <taxon>Tribonema</taxon>
    </lineage>
</organism>
<dbReference type="Proteomes" id="UP000664859">
    <property type="component" value="Unassembled WGS sequence"/>
</dbReference>
<name>A0A835YZ11_9STRA</name>
<reference evidence="1" key="1">
    <citation type="submission" date="2021-02" db="EMBL/GenBank/DDBJ databases">
        <title>First Annotated Genome of the Yellow-green Alga Tribonema minus.</title>
        <authorList>
            <person name="Mahan K.M."/>
        </authorList>
    </citation>
    <scope>NUCLEOTIDE SEQUENCE</scope>
    <source>
        <strain evidence="1">UTEX B ZZ1240</strain>
    </source>
</reference>
<evidence type="ECO:0000313" key="1">
    <source>
        <dbReference type="EMBL" id="KAG5179193.1"/>
    </source>
</evidence>
<dbReference type="SUPFAM" id="SSF48371">
    <property type="entry name" value="ARM repeat"/>
    <property type="match status" value="1"/>
</dbReference>
<sequence length="296" mass="32170">MNACDLMTEAKAAKRLTRVIQLMCANLCDAEVIKLGGKDLQLHLTEGGYRECQRKLEACISAGLHAVLVAAVYAHMKCKAVLSVCLTTVSDLAVFDEELLADELYDAGIIEAVIAAVKAHPADPSILESALYIVRWVVVVYGSYDPIPERVRDSAAAGACEFVVSALNFYCKTDYDKSVVCIGLLIDMTEHDVCRCRLICACDLVVMLLRDDVAGSPDLTSILTLVCLLSEGSDVNAAALVKAGACEVLTDMLDDERISTEDCEKVELALKRLRKQLMVQHVALKRKLDAMAAQAR</sequence>
<protein>
    <submittedName>
        <fullName evidence="1">Uncharacterized protein</fullName>
    </submittedName>
</protein>
<keyword evidence="2" id="KW-1185">Reference proteome</keyword>
<dbReference type="InterPro" id="IPR016024">
    <property type="entry name" value="ARM-type_fold"/>
</dbReference>
<gene>
    <name evidence="1" type="ORF">JKP88DRAFT_327398</name>
</gene>
<proteinExistence type="predicted"/>
<comment type="caution">
    <text evidence="1">The sequence shown here is derived from an EMBL/GenBank/DDBJ whole genome shotgun (WGS) entry which is preliminary data.</text>
</comment>